<protein>
    <submittedName>
        <fullName evidence="2">Uncharacterized protein</fullName>
    </submittedName>
</protein>
<gene>
    <name evidence="2" type="ORF">J572_2439</name>
    <name evidence="1" type="ORF">J572_3961</name>
</gene>
<proteinExistence type="predicted"/>
<dbReference type="RefSeq" id="WP_031980031.1">
    <property type="nucleotide sequence ID" value="NZ_JMOA01000030.1"/>
</dbReference>
<dbReference type="AlphaFoldDB" id="A0A837AYU0"/>
<reference evidence="2 3" key="1">
    <citation type="submission" date="2014-04" db="EMBL/GenBank/DDBJ databases">
        <title>Comparative genomics and transcriptomics to identify genetic mechanisms underlying the emergence of carbapenem resistant Acinetobacter baumannii (CRAb).</title>
        <authorList>
            <person name="Harris A.D."/>
            <person name="Johnson K.J."/>
            <person name="George J."/>
            <person name="Nadendla S."/>
            <person name="Daugherty S.C."/>
            <person name="Parankush S."/>
            <person name="Sadzewicz L."/>
            <person name="Tallon L."/>
            <person name="Sengamalay N."/>
            <person name="Hazen T.H."/>
            <person name="Rasko D.A."/>
        </authorList>
    </citation>
    <scope>NUCLEOTIDE SEQUENCE [LARGE SCALE GENOMIC DNA]</scope>
    <source>
        <strain evidence="2 3">1499986</strain>
    </source>
</reference>
<name>A0A837AYU0_ACIBA</name>
<accession>A0A837AYU0</accession>
<comment type="caution">
    <text evidence="2">The sequence shown here is derived from an EMBL/GenBank/DDBJ whole genome shotgun (WGS) entry which is preliminary data.</text>
</comment>
<organism evidence="2 3">
    <name type="scientific">Acinetobacter baumannii 1499986</name>
    <dbReference type="NCBI Taxonomy" id="1310673"/>
    <lineage>
        <taxon>Bacteria</taxon>
        <taxon>Pseudomonadati</taxon>
        <taxon>Pseudomonadota</taxon>
        <taxon>Gammaproteobacteria</taxon>
        <taxon>Moraxellales</taxon>
        <taxon>Moraxellaceae</taxon>
        <taxon>Acinetobacter</taxon>
        <taxon>Acinetobacter calcoaceticus/baumannii complex</taxon>
    </lineage>
</organism>
<evidence type="ECO:0000313" key="3">
    <source>
        <dbReference type="Proteomes" id="UP000027309"/>
    </source>
</evidence>
<evidence type="ECO:0000313" key="2">
    <source>
        <dbReference type="EMBL" id="KCY01110.1"/>
    </source>
</evidence>
<evidence type="ECO:0000313" key="1">
    <source>
        <dbReference type="EMBL" id="KCX97303.1"/>
    </source>
</evidence>
<dbReference type="Proteomes" id="UP000027309">
    <property type="component" value="Unassembled WGS sequence"/>
</dbReference>
<sequence>MAIIRKQNEIDVYANLEEKCVTICETEGHFDQHGGGFEDSFINIDVAHLDTVIAALQACKKEILESGTQKSEN</sequence>
<dbReference type="EMBL" id="JMOA01000111">
    <property type="protein sequence ID" value="KCX97303.1"/>
    <property type="molecule type" value="Genomic_DNA"/>
</dbReference>
<dbReference type="EMBL" id="JMOA01000030">
    <property type="protein sequence ID" value="KCY01110.1"/>
    <property type="molecule type" value="Genomic_DNA"/>
</dbReference>